<organism evidence="2 3">
    <name type="scientific">Aspergillus heteromorphus CBS 117.55</name>
    <dbReference type="NCBI Taxonomy" id="1448321"/>
    <lineage>
        <taxon>Eukaryota</taxon>
        <taxon>Fungi</taxon>
        <taxon>Dikarya</taxon>
        <taxon>Ascomycota</taxon>
        <taxon>Pezizomycotina</taxon>
        <taxon>Eurotiomycetes</taxon>
        <taxon>Eurotiomycetidae</taxon>
        <taxon>Eurotiales</taxon>
        <taxon>Aspergillaceae</taxon>
        <taxon>Aspergillus</taxon>
        <taxon>Aspergillus subgen. Circumdati</taxon>
    </lineage>
</organism>
<dbReference type="GeneID" id="37060661"/>
<feature type="compositionally biased region" description="Pro residues" evidence="1">
    <location>
        <begin position="13"/>
        <end position="22"/>
    </location>
</feature>
<reference evidence="2 3" key="1">
    <citation type="submission" date="2016-12" db="EMBL/GenBank/DDBJ databases">
        <title>The genomes of Aspergillus section Nigri reveals drivers in fungal speciation.</title>
        <authorList>
            <consortium name="DOE Joint Genome Institute"/>
            <person name="Vesth T.C."/>
            <person name="Nybo J."/>
            <person name="Theobald S."/>
            <person name="Brandl J."/>
            <person name="Frisvad J.C."/>
            <person name="Nielsen K.F."/>
            <person name="Lyhne E.K."/>
            <person name="Kogle M.E."/>
            <person name="Kuo A."/>
            <person name="Riley R."/>
            <person name="Clum A."/>
            <person name="Nolan M."/>
            <person name="Lipzen A."/>
            <person name="Salamov A."/>
            <person name="Henrissat B."/>
            <person name="Wiebenga A."/>
            <person name="De Vries R.P."/>
            <person name="Grigoriev I.V."/>
            <person name="Mortensen U.H."/>
            <person name="Andersen M.R."/>
            <person name="Baker S.E."/>
        </authorList>
    </citation>
    <scope>NUCLEOTIDE SEQUENCE [LARGE SCALE GENOMIC DNA]</scope>
    <source>
        <strain evidence="2 3">CBS 117.55</strain>
    </source>
</reference>
<feature type="region of interest" description="Disordered" evidence="1">
    <location>
        <begin position="1"/>
        <end position="26"/>
    </location>
</feature>
<accession>A0A317WPC6</accession>
<keyword evidence="3" id="KW-1185">Reference proteome</keyword>
<feature type="region of interest" description="Disordered" evidence="1">
    <location>
        <begin position="45"/>
        <end position="79"/>
    </location>
</feature>
<evidence type="ECO:0000256" key="1">
    <source>
        <dbReference type="SAM" id="MobiDB-lite"/>
    </source>
</evidence>
<dbReference type="Proteomes" id="UP000247233">
    <property type="component" value="Unassembled WGS sequence"/>
</dbReference>
<feature type="compositionally biased region" description="Low complexity" evidence="1">
    <location>
        <begin position="1"/>
        <end position="12"/>
    </location>
</feature>
<comment type="caution">
    <text evidence="2">The sequence shown here is derived from an EMBL/GenBank/DDBJ whole genome shotgun (WGS) entry which is preliminary data.</text>
</comment>
<sequence length="109" mass="12142">MHETSPLLGSPRPSSPPSPPPHSSLIPLPCRIARHLLFHPHGGFILPRRAPTATPREQPMPSRLEPRQNRPHSVQTGLPQWLPLHRRGYRGYLGSISSGIIIARSYEAD</sequence>
<dbReference type="EMBL" id="MSFL01000005">
    <property type="protein sequence ID" value="PWY88306.1"/>
    <property type="molecule type" value="Genomic_DNA"/>
</dbReference>
<gene>
    <name evidence="2" type="ORF">BO70DRAFT_178871</name>
</gene>
<protein>
    <submittedName>
        <fullName evidence="2">Uncharacterized protein</fullName>
    </submittedName>
</protein>
<name>A0A317WPC6_9EURO</name>
<dbReference type="AlphaFoldDB" id="A0A317WPC6"/>
<evidence type="ECO:0000313" key="2">
    <source>
        <dbReference type="EMBL" id="PWY88306.1"/>
    </source>
</evidence>
<dbReference type="VEuPathDB" id="FungiDB:BO70DRAFT_178871"/>
<dbReference type="RefSeq" id="XP_025401842.1">
    <property type="nucleotide sequence ID" value="XM_025538424.1"/>
</dbReference>
<proteinExistence type="predicted"/>
<evidence type="ECO:0000313" key="3">
    <source>
        <dbReference type="Proteomes" id="UP000247233"/>
    </source>
</evidence>